<dbReference type="AlphaFoldDB" id="A0A1B6L860"/>
<dbReference type="EMBL" id="GEBQ01020078">
    <property type="protein sequence ID" value="JAT19899.1"/>
    <property type="molecule type" value="Transcribed_RNA"/>
</dbReference>
<evidence type="ECO:0000313" key="2">
    <source>
        <dbReference type="EMBL" id="JAT19899.1"/>
    </source>
</evidence>
<feature type="non-terminal residue" evidence="2">
    <location>
        <position position="136"/>
    </location>
</feature>
<feature type="region of interest" description="Disordered" evidence="1">
    <location>
        <begin position="27"/>
        <end position="65"/>
    </location>
</feature>
<name>A0A1B6L860_9HEMI</name>
<feature type="non-terminal residue" evidence="2">
    <location>
        <position position="1"/>
    </location>
</feature>
<organism evidence="2">
    <name type="scientific">Graphocephala atropunctata</name>
    <dbReference type="NCBI Taxonomy" id="36148"/>
    <lineage>
        <taxon>Eukaryota</taxon>
        <taxon>Metazoa</taxon>
        <taxon>Ecdysozoa</taxon>
        <taxon>Arthropoda</taxon>
        <taxon>Hexapoda</taxon>
        <taxon>Insecta</taxon>
        <taxon>Pterygota</taxon>
        <taxon>Neoptera</taxon>
        <taxon>Paraneoptera</taxon>
        <taxon>Hemiptera</taxon>
        <taxon>Auchenorrhyncha</taxon>
        <taxon>Membracoidea</taxon>
        <taxon>Cicadellidae</taxon>
        <taxon>Cicadellinae</taxon>
        <taxon>Cicadellini</taxon>
        <taxon>Graphocephala</taxon>
    </lineage>
</organism>
<protein>
    <submittedName>
        <fullName evidence="2">Uncharacterized protein</fullName>
    </submittedName>
</protein>
<evidence type="ECO:0000256" key="1">
    <source>
        <dbReference type="SAM" id="MobiDB-lite"/>
    </source>
</evidence>
<feature type="compositionally biased region" description="Polar residues" evidence="1">
    <location>
        <begin position="27"/>
        <end position="50"/>
    </location>
</feature>
<reference evidence="2" key="1">
    <citation type="submission" date="2015-11" db="EMBL/GenBank/DDBJ databases">
        <title>De novo transcriptome assembly of four potential Pierce s Disease insect vectors from Arizona vineyards.</title>
        <authorList>
            <person name="Tassone E.E."/>
        </authorList>
    </citation>
    <scope>NUCLEOTIDE SEQUENCE</scope>
</reference>
<proteinExistence type="predicted"/>
<sequence>FNLDRSKIRRQLKGKNHFSVSLQVVKSKQTVPPYTGKRQSLTQPSKQNSHLPEPSPTPVNDNLTHPLVMKTQGMGKMSPPCTAQVLSEGETYEEFLTKHLDQYSKRGNILTTGHSFSTTNLNCTEGASQTLSKKLH</sequence>
<gene>
    <name evidence="2" type="ORF">g.5869</name>
</gene>
<accession>A0A1B6L860</accession>